<evidence type="ECO:0000256" key="1">
    <source>
        <dbReference type="SAM" id="MobiDB-lite"/>
    </source>
</evidence>
<sequence length="83" mass="7973">MCEGLAALGDLLGDALSPAPSAEPPTAAPGNAGFTAPEPGNAEPPVEADIVEPAAWPQPTVSSTDATAAATTIGRAIGTAPLP</sequence>
<name>A0A5M3XWT0_9ACTN</name>
<dbReference type="Proteomes" id="UP000377595">
    <property type="component" value="Unassembled WGS sequence"/>
</dbReference>
<gene>
    <name evidence="2" type="ORF">Aple_056370</name>
</gene>
<feature type="compositionally biased region" description="Low complexity" evidence="1">
    <location>
        <begin position="9"/>
        <end position="20"/>
    </location>
</feature>
<organism evidence="2 3">
    <name type="scientific">Acrocarpospora pleiomorpha</name>
    <dbReference type="NCBI Taxonomy" id="90975"/>
    <lineage>
        <taxon>Bacteria</taxon>
        <taxon>Bacillati</taxon>
        <taxon>Actinomycetota</taxon>
        <taxon>Actinomycetes</taxon>
        <taxon>Streptosporangiales</taxon>
        <taxon>Streptosporangiaceae</taxon>
        <taxon>Acrocarpospora</taxon>
    </lineage>
</organism>
<accession>A0A5M3XWT0</accession>
<keyword evidence="3" id="KW-1185">Reference proteome</keyword>
<feature type="region of interest" description="Disordered" evidence="1">
    <location>
        <begin position="9"/>
        <end position="50"/>
    </location>
</feature>
<dbReference type="EMBL" id="BLAF01000033">
    <property type="protein sequence ID" value="GES22738.1"/>
    <property type="molecule type" value="Genomic_DNA"/>
</dbReference>
<dbReference type="AlphaFoldDB" id="A0A5M3XWT0"/>
<comment type="caution">
    <text evidence="2">The sequence shown here is derived from an EMBL/GenBank/DDBJ whole genome shotgun (WGS) entry which is preliminary data.</text>
</comment>
<evidence type="ECO:0000313" key="3">
    <source>
        <dbReference type="Proteomes" id="UP000377595"/>
    </source>
</evidence>
<evidence type="ECO:0000313" key="2">
    <source>
        <dbReference type="EMBL" id="GES22738.1"/>
    </source>
</evidence>
<protein>
    <submittedName>
        <fullName evidence="2">Uncharacterized protein</fullName>
    </submittedName>
</protein>
<reference evidence="2 3" key="1">
    <citation type="submission" date="2019-10" db="EMBL/GenBank/DDBJ databases">
        <title>Whole genome shotgun sequence of Acrocarpospora pleiomorpha NBRC 16267.</title>
        <authorList>
            <person name="Ichikawa N."/>
            <person name="Kimura A."/>
            <person name="Kitahashi Y."/>
            <person name="Komaki H."/>
            <person name="Oguchi A."/>
        </authorList>
    </citation>
    <scope>NUCLEOTIDE SEQUENCE [LARGE SCALE GENOMIC DNA]</scope>
    <source>
        <strain evidence="2 3">NBRC 16267</strain>
    </source>
</reference>
<proteinExistence type="predicted"/>